<comment type="subcellular location">
    <subcellularLocation>
        <location evidence="2">Cytoplasm</location>
        <location evidence="2">Cytoskeleton</location>
        <location evidence="2">Microtubule organizing center</location>
        <location evidence="2">Centrosome</location>
    </subcellularLocation>
    <subcellularLocation>
        <location evidence="1">Nucleus</location>
    </subcellularLocation>
</comment>
<feature type="compositionally biased region" description="Basic residues" evidence="16">
    <location>
        <begin position="831"/>
        <end position="842"/>
    </location>
</feature>
<dbReference type="PROSITE" id="PS00633">
    <property type="entry name" value="BROMODOMAIN_1"/>
    <property type="match status" value="1"/>
</dbReference>
<feature type="region of interest" description="Disordered" evidence="16">
    <location>
        <begin position="462"/>
        <end position="585"/>
    </location>
</feature>
<evidence type="ECO:0000256" key="1">
    <source>
        <dbReference type="ARBA" id="ARBA00004123"/>
    </source>
</evidence>
<dbReference type="EMBL" id="JAUDFV010000151">
    <property type="protein sequence ID" value="KAL2719035.1"/>
    <property type="molecule type" value="Genomic_DNA"/>
</dbReference>
<dbReference type="Pfam" id="PF06466">
    <property type="entry name" value="PCAF_N"/>
    <property type="match status" value="1"/>
</dbReference>
<keyword evidence="13" id="KW-0012">Acyltransferase</keyword>
<protein>
    <recommendedName>
        <fullName evidence="4">histone acetyltransferase</fullName>
        <ecNumber evidence="4">2.3.1.48</ecNumber>
    </recommendedName>
</protein>
<dbReference type="InterPro" id="IPR037800">
    <property type="entry name" value="GCN5"/>
</dbReference>
<dbReference type="Pfam" id="PF00583">
    <property type="entry name" value="Acetyltransf_1"/>
    <property type="match status" value="1"/>
</dbReference>
<feature type="region of interest" description="Disordered" evidence="16">
    <location>
        <begin position="1004"/>
        <end position="1034"/>
    </location>
</feature>
<dbReference type="GO" id="GO:0010468">
    <property type="term" value="P:regulation of gene expression"/>
    <property type="evidence" value="ECO:0007669"/>
    <property type="project" value="UniProtKB-ARBA"/>
</dbReference>
<gene>
    <name evidence="19" type="ORF">V1478_011454</name>
</gene>
<keyword evidence="11" id="KW-0206">Cytoskeleton</keyword>
<proteinExistence type="inferred from homology"/>
<evidence type="ECO:0000256" key="10">
    <source>
        <dbReference type="ARBA" id="ARBA00023163"/>
    </source>
</evidence>
<dbReference type="InterPro" id="IPR036427">
    <property type="entry name" value="Bromodomain-like_sf"/>
</dbReference>
<feature type="compositionally biased region" description="Polar residues" evidence="16">
    <location>
        <begin position="1932"/>
        <end position="1943"/>
    </location>
</feature>
<sequence>MQQPQSRPLLGDSVSSTTSPTTRRNNQVAVLTQQQLQQLQLQTQNTRGQSLTFAVQQPSNTSQDQGNGSTTGNHIVYVNQLNQLNQGTINPSGTGMGLPPATPTFGVGLNMGLPLSLLNTSLTSLTSNVITTSNPLLNLGLPSINTGLTPINPNLNQLNAINSNLNTNIGSNSINSGLPGIGQDINNINTGLNRISTLNTTSINSALTSVNTGLTNVNPNLTNLNSNINQNLTPLNSNFNATSSGVSNLSTINQNVNTNLATTSISSNINQGLNRPVNALASGLTSTSLNTSSAQFPFQTIQSIQTIAPHIVGSNIAHVPSSTISQHSNNVSISQISNTGTLSSSTIFTSTPSESIRSTAANVNHASNVNLTTNVAHLGTMHSNLSNISSNIQHISTSNESNMSLSHVSPLNSSQSTGFQSQRQYSQGINPGLNSSVTLTGTTQSTNIVSTMNTVKSMQNIQNQNINSPGSPFSMPLKSPASNIAPPTPSPSPNRLLLRSPASNSIQSNRNSPSPVGTSTTNNNFNVQMQSPMQSPMSVSQIQSPVLSPYPPAKSPHMLSGNNSLNNRSPAPGGSPGPPLVRPNTPILQQGMQVLQIIHGTPQGYQQTPTQLVTRTHLFGNQQIQIAATKPTKQPPQILPKPPNQQNTTSQQKPQRVTTTITNQITQQTQPQIVLAGPQPNPTTATMIPTAQGLLLNQVLPSTGPVIVQQQPGGVQLILRTPASAQQQTHTAQLTQQQLVRVVAAQSMQLQGIAPTFFAVPNSFPPTASPVIRHTPSSPAPSNTGAGNSIVIQNAMVQSPQPQITQVGSSNTSGNTSCTQNIVEHNLLPPPKKKAKKKKKAKRKDDDPPKLDLASIMKISGIGDDDDIFENDLTTETDVSCQVQVESGQTLSQVTPQVTVASSIAQNPAQVPVANTTNTQATVASQGFNSQLVAQLQMPVQNTISGLRLAVGEDGRVVLHHTPDPNQPEIDQATAQALIRSLTQSGGQNAQIISHLLGQAQTVSQSTPSNVMQRQKYVQSPSNPTSTNTTSSVSSQNVICTTSPQHIQTCSKVNNPQKIVNISHDANSTSNTCVQNSQGSLHTVDMQISKNINIQHLIQTPKNIQSSNSTILSPSNSISTSSDAISSKPLCTTFSIQSSRLSNTNQTNINQHLSNPTQKSSQVRLTNTCINTNIRQNLNKSSQHSTHVQKSMSSNAAVSNEHTVKNNQNQQSNQQESLNLQESQLYQHNQHQQITAQTVQTQNVQHVFEQNLQTTGSNIQHNSVNMLQQSSCNTIQHDSMNVLQQHSSIQQNTINVMQQNTSGNVQSIEQNVQSGASDIPLGQQNVMTSLQQQNTSLLHNTNVQQNVNLQQQKIVSANTFSSVNAHQYESQNSSNVMQQGINTQQNNQHQNILITNTPVTNTTQQNESQKIESQASNVLNSATNNILNNAPKITPEILNALSNLNPNDQLLIANANGQMQVISQQLLQQFLAGQLNTTNQTQNQNQTQKIVIGEPDANNQNLQGVQINTPTSQIIVNSSGGAPTIQNNIQNIVVQAAPSQMPHHIQIQNSGFPNQFIDNLNQQQIRNLGNQPKKAKIVKRAKVSVTTQNVGNTQTTKTVTTSRPTTVTTNTSSLQKVDSVNKIGNIICQNTNISKTEPTQIIANGPLICSSSGSHVSIPSNGQMVQRVQTIQLPAQKQQLLKNIQSQIQAILARKTGLQPDQALLTKLYQEQHKILASGKVVSTTTHPVNNGPEPNFNVNIVTTLATNTQSQNTYKNQTSATQPQTQTSTAALPVTSNLNTVTSTSLQNNSNNNYINNLPVSQNVQVQQCVVSTNSTQNVHQAHTKQHKFYQNHGNQMINPSSTNLQLFSPPSTSTAPMQNNAQQQLPLVQTQQASMQQSTQCQTDPLDIKPNIQTSSPVKQELSSPIQIQVQSGSPAGQVASPRMIGKGTQRIQSPVNNTGNSSKQLVSPGSSSSPLISPRQGVKRPASSPICRQINRSDLLEQQLKIDQNGATNPDVNTPFLSKRDACKRLVRYHCLNEQVLSTKDLAKADEIFEETAKHLLSKFNSMMNKYTYLLLMESMREVRTSELMMIDRTFVAEEQSILNRLREQEAKINEEFKKEEKPLVPKVEPGLAEDDKISSSLENVSVKRELEDDFSTEEMECKPLIKQASCTSGDYDEWLEIQKELGVYPSATDSFKCKSTNNSGSNGACTMTIPKSSKNERTRANGECRVNVANASISGVSNTVVKDNCDQDNTAVFERRWSGATDLERDLLEDTESLDGLALHSQAQCPGSLHVSSESGNGNEHDDITAQVQSAIDSILNLKKRPTNTLSGSSGSSASQSSESKDTVLDQAIIYMAAEEINCNTAITSSEDTKQSVTSTSQHAETNKDQNTVRPNEQTSRPNNLQRIQQRKQQMFNWPQLKKLLKLATYSACQVVDCKCTGWKNAQPLTKSPKNEVQQAVTNLFDPCKSCTHILKSHITHLPTQSDEEINKLLGMVIDADNIFMGIHREEDPDTKKVYYYLYKLLRKCILSMTKPTIEGPLGQPPFERPSIAKAVMNFVLYKFGHLSQREWQAMCDMAKMFLHCLNHWNFEAPSTRKATVNSDEAPAYKINYTRWLVFCHVPAFCDSLPHYDTPLVFGRTLLQAVFKPVCRQLMDKCHNERDKITPEKRVLVLTHFPKFLSMLEVEIYSDNSPIWDPEFKQVPPSHLQVNLEPKGSQGRRTGEFEKVTVVPNDKDNFTTINISPGIKKLHEKRPHSESRLDAKRRKNEESFEDLPDETVAEIVATINDPNYMCGPDAVFPPNVPRDETAKIEESRKIIEFHVVGNSLTQPVSKQTMLWLIGLHNVFSHQLPRMPKEYISQLVFDPKHKTLALIKDGRPIGGICFRMFPTQGFTEIVFCAVTSQEQVKGYGTHLMNMLKDYHIKNNILHFLTFADEFAIGYFKKQGFSKDIKLPRAMHQGYIKDYEGATLMHCELNAKIVYTEFTAVIRKQKEIIKKLIQQRQQEIQKIHPGLTCFKEGVRGIPVESIPGIRETGWKSYAQTRTRGVAKGTQGPEPMEACLDITDSLYNALKNVLNSVKNHSAAWPFLKPVDKNDVPDYYDHIKYPMDLKTMTDRLKARYYVTRRLFIADMTRIFTNCRLYNSPDTEYYRCANALEKYFQTRMKEIGLWDK</sequence>
<dbReference type="InterPro" id="IPR018359">
    <property type="entry name" value="Bromodomain_CS"/>
</dbReference>
<feature type="compositionally biased region" description="Low complexity" evidence="16">
    <location>
        <begin position="527"/>
        <end position="546"/>
    </location>
</feature>
<keyword evidence="7" id="KW-0805">Transcription regulation</keyword>
<dbReference type="PROSITE" id="PS50014">
    <property type="entry name" value="BROMODOMAIN_2"/>
    <property type="match status" value="1"/>
</dbReference>
<evidence type="ECO:0000256" key="12">
    <source>
        <dbReference type="ARBA" id="ARBA00023242"/>
    </source>
</evidence>
<feature type="region of interest" description="Disordered" evidence="16">
    <location>
        <begin position="401"/>
        <end position="438"/>
    </location>
</feature>
<evidence type="ECO:0000256" key="9">
    <source>
        <dbReference type="ARBA" id="ARBA00023159"/>
    </source>
</evidence>
<keyword evidence="20" id="KW-1185">Reference proteome</keyword>
<feature type="compositionally biased region" description="Polar residues" evidence="16">
    <location>
        <begin position="644"/>
        <end position="656"/>
    </location>
</feature>
<feature type="region of interest" description="Disordered" evidence="16">
    <location>
        <begin position="628"/>
        <end position="656"/>
    </location>
</feature>
<organism evidence="19 20">
    <name type="scientific">Vespula squamosa</name>
    <name type="common">Southern yellow jacket</name>
    <name type="synonym">Wasp</name>
    <dbReference type="NCBI Taxonomy" id="30214"/>
    <lineage>
        <taxon>Eukaryota</taxon>
        <taxon>Metazoa</taxon>
        <taxon>Ecdysozoa</taxon>
        <taxon>Arthropoda</taxon>
        <taxon>Hexapoda</taxon>
        <taxon>Insecta</taxon>
        <taxon>Pterygota</taxon>
        <taxon>Neoptera</taxon>
        <taxon>Endopterygota</taxon>
        <taxon>Hymenoptera</taxon>
        <taxon>Apocrita</taxon>
        <taxon>Aculeata</taxon>
        <taxon>Vespoidea</taxon>
        <taxon>Vespidae</taxon>
        <taxon>Vespinae</taxon>
        <taxon>Vespula</taxon>
    </lineage>
</organism>
<dbReference type="InterPro" id="IPR001487">
    <property type="entry name" value="Bromodomain"/>
</dbReference>
<feature type="compositionally biased region" description="Low complexity" evidence="16">
    <location>
        <begin position="13"/>
        <end position="22"/>
    </location>
</feature>
<feature type="region of interest" description="Disordered" evidence="16">
    <location>
        <begin position="801"/>
        <end position="851"/>
    </location>
</feature>
<dbReference type="InterPro" id="IPR009464">
    <property type="entry name" value="PCAF_N"/>
</dbReference>
<dbReference type="SUPFAM" id="SSF55729">
    <property type="entry name" value="Acyl-CoA N-acyltransferases (Nat)"/>
    <property type="match status" value="1"/>
</dbReference>
<evidence type="ECO:0000256" key="4">
    <source>
        <dbReference type="ARBA" id="ARBA00013184"/>
    </source>
</evidence>
<dbReference type="GO" id="GO:0043992">
    <property type="term" value="F:histone H3K9 acetyltransferase activity"/>
    <property type="evidence" value="ECO:0007669"/>
    <property type="project" value="UniProtKB-ARBA"/>
</dbReference>
<name>A0ABD2AGP8_VESSQ</name>
<dbReference type="Pfam" id="PF00439">
    <property type="entry name" value="Bromodomain"/>
    <property type="match status" value="1"/>
</dbReference>
<dbReference type="GO" id="GO:0005634">
    <property type="term" value="C:nucleus"/>
    <property type="evidence" value="ECO:0007669"/>
    <property type="project" value="UniProtKB-SubCell"/>
</dbReference>
<evidence type="ECO:0000313" key="19">
    <source>
        <dbReference type="EMBL" id="KAL2719035.1"/>
    </source>
</evidence>
<feature type="domain" description="Bromo" evidence="17">
    <location>
        <begin position="3063"/>
        <end position="3133"/>
    </location>
</feature>
<reference evidence="19 20" key="1">
    <citation type="journal article" date="2024" name="Ann. Entomol. Soc. Am.">
        <title>Genomic analyses of the southern and eastern yellowjacket wasps (Hymenoptera: Vespidae) reveal evolutionary signatures of social life.</title>
        <authorList>
            <person name="Catto M.A."/>
            <person name="Caine P.B."/>
            <person name="Orr S.E."/>
            <person name="Hunt B.G."/>
            <person name="Goodisman M.A.D."/>
        </authorList>
    </citation>
    <scope>NUCLEOTIDE SEQUENCE [LARGE SCALE GENOMIC DNA]</scope>
    <source>
        <strain evidence="19">233</strain>
        <tissue evidence="19">Head and thorax</tissue>
    </source>
</reference>
<evidence type="ECO:0000256" key="16">
    <source>
        <dbReference type="SAM" id="MobiDB-lite"/>
    </source>
</evidence>
<comment type="caution">
    <text evidence="19">The sequence shown here is derived from an EMBL/GenBank/DDBJ whole genome shotgun (WGS) entry which is preliminary data.</text>
</comment>
<evidence type="ECO:0000256" key="15">
    <source>
        <dbReference type="PROSITE-ProRule" id="PRU00035"/>
    </source>
</evidence>
<feature type="region of interest" description="Disordered" evidence="16">
    <location>
        <begin position="2350"/>
        <end position="2388"/>
    </location>
</feature>
<feature type="region of interest" description="Disordered" evidence="16">
    <location>
        <begin position="2735"/>
        <end position="2758"/>
    </location>
</feature>
<evidence type="ECO:0000256" key="2">
    <source>
        <dbReference type="ARBA" id="ARBA00004300"/>
    </source>
</evidence>
<evidence type="ECO:0000256" key="6">
    <source>
        <dbReference type="ARBA" id="ARBA00022853"/>
    </source>
</evidence>
<comment type="catalytic activity">
    <reaction evidence="14">
        <text>L-lysyl-[histone] + acetyl-CoA = N(6)-acetyl-L-lysyl-[histone] + CoA + H(+)</text>
        <dbReference type="Rhea" id="RHEA:21992"/>
        <dbReference type="Rhea" id="RHEA-COMP:9845"/>
        <dbReference type="Rhea" id="RHEA-COMP:11338"/>
        <dbReference type="ChEBI" id="CHEBI:15378"/>
        <dbReference type="ChEBI" id="CHEBI:29969"/>
        <dbReference type="ChEBI" id="CHEBI:57287"/>
        <dbReference type="ChEBI" id="CHEBI:57288"/>
        <dbReference type="ChEBI" id="CHEBI:61930"/>
        <dbReference type="EC" id="2.3.1.48"/>
    </reaction>
    <physiologicalReaction direction="left-to-right" evidence="14">
        <dbReference type="Rhea" id="RHEA:21993"/>
    </physiologicalReaction>
</comment>
<dbReference type="GO" id="GO:0005813">
    <property type="term" value="C:centrosome"/>
    <property type="evidence" value="ECO:0007669"/>
    <property type="project" value="UniProtKB-SubCell"/>
</dbReference>
<dbReference type="FunFam" id="3.40.630.30:FF:000004">
    <property type="entry name" value="Histone acetyltransferase KAT2A"/>
    <property type="match status" value="1"/>
</dbReference>
<dbReference type="SMART" id="SM00297">
    <property type="entry name" value="BROMO"/>
    <property type="match status" value="1"/>
</dbReference>
<comment type="similarity">
    <text evidence="3">Belongs to the acetyltransferase family. GCN5 subfamily.</text>
</comment>
<feature type="compositionally biased region" description="Basic and acidic residues" evidence="16">
    <location>
        <begin position="2739"/>
        <end position="2754"/>
    </location>
</feature>
<dbReference type="EC" id="2.3.1.48" evidence="4"/>
<keyword evidence="9" id="KW-0010">Activator</keyword>
<feature type="compositionally biased region" description="Pro residues" evidence="16">
    <location>
        <begin position="633"/>
        <end position="643"/>
    </location>
</feature>
<keyword evidence="12" id="KW-0539">Nucleus</keyword>
<feature type="compositionally biased region" description="Low complexity" evidence="16">
    <location>
        <begin position="1018"/>
        <end position="1034"/>
    </location>
</feature>
<dbReference type="CDD" id="cd04301">
    <property type="entry name" value="NAT_SF"/>
    <property type="match status" value="1"/>
</dbReference>
<dbReference type="Proteomes" id="UP001607302">
    <property type="component" value="Unassembled WGS sequence"/>
</dbReference>
<feature type="domain" description="N-acetyltransferase" evidence="18">
    <location>
        <begin position="2814"/>
        <end position="2960"/>
    </location>
</feature>
<evidence type="ECO:0000256" key="7">
    <source>
        <dbReference type="ARBA" id="ARBA00023015"/>
    </source>
</evidence>
<dbReference type="PANTHER" id="PTHR45750:SF3">
    <property type="entry name" value="HISTONE ACETYLTRANSFERASE"/>
    <property type="match status" value="1"/>
</dbReference>
<evidence type="ECO:0000256" key="13">
    <source>
        <dbReference type="ARBA" id="ARBA00023315"/>
    </source>
</evidence>
<keyword evidence="10" id="KW-0804">Transcription</keyword>
<evidence type="ECO:0000256" key="11">
    <source>
        <dbReference type="ARBA" id="ARBA00023212"/>
    </source>
</evidence>
<feature type="compositionally biased region" description="Low complexity" evidence="16">
    <location>
        <begin position="808"/>
        <end position="817"/>
    </location>
</feature>
<dbReference type="SUPFAM" id="SSF47370">
    <property type="entry name" value="Bromodomain"/>
    <property type="match status" value="1"/>
</dbReference>
<feature type="compositionally biased region" description="Polar residues" evidence="16">
    <location>
        <begin position="1004"/>
        <end position="1017"/>
    </location>
</feature>
<keyword evidence="8 15" id="KW-0103">Bromodomain</keyword>
<evidence type="ECO:0000256" key="14">
    <source>
        <dbReference type="ARBA" id="ARBA00048940"/>
    </source>
</evidence>
<evidence type="ECO:0000256" key="8">
    <source>
        <dbReference type="ARBA" id="ARBA00023117"/>
    </source>
</evidence>
<keyword evidence="5" id="KW-0808">Transferase</keyword>
<keyword evidence="6" id="KW-0156">Chromatin regulator</keyword>
<dbReference type="Pfam" id="PF15249">
    <property type="entry name" value="GLTSCR1"/>
    <property type="match status" value="1"/>
</dbReference>
<evidence type="ECO:0000313" key="20">
    <source>
        <dbReference type="Proteomes" id="UP001607302"/>
    </source>
</evidence>
<feature type="compositionally biased region" description="Low complexity" evidence="16">
    <location>
        <begin position="1944"/>
        <end position="1961"/>
    </location>
</feature>
<dbReference type="PROSITE" id="PS51186">
    <property type="entry name" value="GNAT"/>
    <property type="match status" value="1"/>
</dbReference>
<dbReference type="InterPro" id="IPR015671">
    <property type="entry name" value="GSCR1_dom"/>
</dbReference>
<dbReference type="InterPro" id="IPR000182">
    <property type="entry name" value="GNAT_dom"/>
</dbReference>
<feature type="region of interest" description="Disordered" evidence="16">
    <location>
        <begin position="1"/>
        <end position="25"/>
    </location>
</feature>
<evidence type="ECO:0000256" key="5">
    <source>
        <dbReference type="ARBA" id="ARBA00022679"/>
    </source>
</evidence>
<accession>A0ABD2AGP8</accession>
<feature type="region of interest" description="Disordered" evidence="16">
    <location>
        <begin position="1894"/>
        <end position="1971"/>
    </location>
</feature>
<dbReference type="PANTHER" id="PTHR45750">
    <property type="entry name" value="GH11602P"/>
    <property type="match status" value="1"/>
</dbReference>
<evidence type="ECO:0000256" key="3">
    <source>
        <dbReference type="ARBA" id="ARBA00008607"/>
    </source>
</evidence>
<dbReference type="InterPro" id="IPR016181">
    <property type="entry name" value="Acyl_CoA_acyltransferase"/>
</dbReference>
<feature type="compositionally biased region" description="Polar residues" evidence="16">
    <location>
        <begin position="501"/>
        <end position="526"/>
    </location>
</feature>
<evidence type="ECO:0000259" key="17">
    <source>
        <dbReference type="PROSITE" id="PS50014"/>
    </source>
</evidence>
<keyword evidence="11" id="KW-0963">Cytoplasm</keyword>
<dbReference type="Gene3D" id="1.20.920.10">
    <property type="entry name" value="Bromodomain-like"/>
    <property type="match status" value="1"/>
</dbReference>
<dbReference type="PRINTS" id="PR00503">
    <property type="entry name" value="BROMODOMAIN"/>
</dbReference>
<dbReference type="CDD" id="cd05509">
    <property type="entry name" value="Bromo_gcn5_like"/>
    <property type="match status" value="1"/>
</dbReference>
<feature type="compositionally biased region" description="Polar residues" evidence="16">
    <location>
        <begin position="1894"/>
        <end position="1917"/>
    </location>
</feature>
<evidence type="ECO:0000259" key="18">
    <source>
        <dbReference type="PROSITE" id="PS51186"/>
    </source>
</evidence>
<dbReference type="Gene3D" id="3.40.630.30">
    <property type="match status" value="1"/>
</dbReference>